<dbReference type="Proteomes" id="UP000291144">
    <property type="component" value="Unassembled WGS sequence"/>
</dbReference>
<dbReference type="EMBL" id="SJKB01000023">
    <property type="protein sequence ID" value="TCC51525.1"/>
    <property type="molecule type" value="Genomic_DNA"/>
</dbReference>
<accession>A0A4R0K8N4</accession>
<dbReference type="OrthoDB" id="6305173at2"/>
<proteinExistence type="predicted"/>
<dbReference type="AlphaFoldDB" id="A0A4R0K8N4"/>
<reference evidence="1 2" key="1">
    <citation type="submission" date="2019-02" db="EMBL/GenBank/DDBJ databases">
        <title>Kribbella capetownensis sp. nov. and Kribbella speibonae sp. nov., isolated from soil.</title>
        <authorList>
            <person name="Curtis S.M."/>
            <person name="Norton I."/>
            <person name="Everest G.J."/>
            <person name="Meyers P.R."/>
        </authorList>
    </citation>
    <scope>NUCLEOTIDE SEQUENCE [LARGE SCALE GENOMIC DNA]</scope>
    <source>
        <strain evidence="1 2">NRRL B-24813</strain>
    </source>
</reference>
<evidence type="ECO:0000313" key="2">
    <source>
        <dbReference type="Proteomes" id="UP000291144"/>
    </source>
</evidence>
<keyword evidence="2" id="KW-1185">Reference proteome</keyword>
<dbReference type="NCBIfam" id="NF038133">
    <property type="entry name" value="choice_anch_L"/>
    <property type="match status" value="1"/>
</dbReference>
<gene>
    <name evidence="1" type="ORF">E0H73_41145</name>
</gene>
<protein>
    <submittedName>
        <fullName evidence="1">Uncharacterized protein</fullName>
    </submittedName>
</protein>
<organism evidence="1 2">
    <name type="scientific">Kribbella pittospori</name>
    <dbReference type="NCBI Taxonomy" id="722689"/>
    <lineage>
        <taxon>Bacteria</taxon>
        <taxon>Bacillati</taxon>
        <taxon>Actinomycetota</taxon>
        <taxon>Actinomycetes</taxon>
        <taxon>Propionibacteriales</taxon>
        <taxon>Kribbellaceae</taxon>
        <taxon>Kribbella</taxon>
    </lineage>
</organism>
<comment type="caution">
    <text evidence="1">The sequence shown here is derived from an EMBL/GenBank/DDBJ whole genome shotgun (WGS) entry which is preliminary data.</text>
</comment>
<sequence>MNTINDKTNSEYYVDNATGAAGYSTTMDGLTVPLTCSVPVTPGQAVTVKIAVADTSDYRYDSAIALVDSGIWTD</sequence>
<dbReference type="InterPro" id="IPR049804">
    <property type="entry name" value="Choice_anch_L"/>
</dbReference>
<evidence type="ECO:0000313" key="1">
    <source>
        <dbReference type="EMBL" id="TCC51525.1"/>
    </source>
</evidence>
<name>A0A4R0K8N4_9ACTN</name>